<dbReference type="InterPro" id="IPR009922">
    <property type="entry name" value="DUF1457"/>
</dbReference>
<organism evidence="1 2">
    <name type="scientific">Sneathiella sedimenti</name>
    <dbReference type="NCBI Taxonomy" id="2816034"/>
    <lineage>
        <taxon>Bacteria</taxon>
        <taxon>Pseudomonadati</taxon>
        <taxon>Pseudomonadota</taxon>
        <taxon>Alphaproteobacteria</taxon>
        <taxon>Sneathiellales</taxon>
        <taxon>Sneathiellaceae</taxon>
        <taxon>Sneathiella</taxon>
    </lineage>
</organism>
<dbReference type="EMBL" id="JAFLNC010000004">
    <property type="protein sequence ID" value="MBO0334458.1"/>
    <property type="molecule type" value="Genomic_DNA"/>
</dbReference>
<keyword evidence="2" id="KW-1185">Reference proteome</keyword>
<dbReference type="RefSeq" id="WP_207046275.1">
    <property type="nucleotide sequence ID" value="NZ_JAFLNC010000004.1"/>
</dbReference>
<sequence>MDYEKFDDIDWVTPDAKEFAYYWRSLDRDRVVPRRSSFDPTRISPLLPGIAIYEVKSRDEIIYRLAGTAVVDHFGMEVTGMNFLDFWEGDRRQLAADSMFKCISTPCGMFTRLIGVSRNGRVETSVAVGFPLLDQEEVCNRLVFYSTGFNNAEYRAPGEDQIKTLRADQTVFIQLDD</sequence>
<gene>
    <name evidence="1" type="ORF">J0X12_12580</name>
</gene>
<accession>A0ABS3F7F2</accession>
<reference evidence="1 2" key="1">
    <citation type="submission" date="2021-03" db="EMBL/GenBank/DDBJ databases">
        <title>Sneathiella sp. CAU 1612 isolated from Kang Won-do.</title>
        <authorList>
            <person name="Kim W."/>
        </authorList>
    </citation>
    <scope>NUCLEOTIDE SEQUENCE [LARGE SCALE GENOMIC DNA]</scope>
    <source>
        <strain evidence="1 2">CAU 1612</strain>
    </source>
</reference>
<evidence type="ECO:0000313" key="2">
    <source>
        <dbReference type="Proteomes" id="UP000664761"/>
    </source>
</evidence>
<name>A0ABS3F7F2_9PROT</name>
<protein>
    <submittedName>
        <fullName evidence="1">PAS domain-containing protein</fullName>
    </submittedName>
</protein>
<evidence type="ECO:0000313" key="1">
    <source>
        <dbReference type="EMBL" id="MBO0334458.1"/>
    </source>
</evidence>
<dbReference type="Proteomes" id="UP000664761">
    <property type="component" value="Unassembled WGS sequence"/>
</dbReference>
<dbReference type="Pfam" id="PF07310">
    <property type="entry name" value="PAS_5"/>
    <property type="match status" value="1"/>
</dbReference>
<comment type="caution">
    <text evidence="1">The sequence shown here is derived from an EMBL/GenBank/DDBJ whole genome shotgun (WGS) entry which is preliminary data.</text>
</comment>
<proteinExistence type="predicted"/>